<name>A0A367GPU2_9SPHI</name>
<dbReference type="AlphaFoldDB" id="A0A367GPU2"/>
<dbReference type="Proteomes" id="UP000253209">
    <property type="component" value="Unassembled WGS sequence"/>
</dbReference>
<comment type="caution">
    <text evidence="1">The sequence shown here is derived from an EMBL/GenBank/DDBJ whole genome shotgun (WGS) entry which is preliminary data.</text>
</comment>
<dbReference type="EMBL" id="QGDC01000003">
    <property type="protein sequence ID" value="RCH55479.1"/>
    <property type="molecule type" value="Genomic_DNA"/>
</dbReference>
<dbReference type="OrthoDB" id="709278at2"/>
<protein>
    <submittedName>
        <fullName evidence="1">Uncharacterized protein</fullName>
    </submittedName>
</protein>
<dbReference type="RefSeq" id="WP_114004395.1">
    <property type="nucleotide sequence ID" value="NZ_QGDC01000003.1"/>
</dbReference>
<organism evidence="1 2">
    <name type="scientific">Mucilaginibacter hurinus</name>
    <dbReference type="NCBI Taxonomy" id="2201324"/>
    <lineage>
        <taxon>Bacteria</taxon>
        <taxon>Pseudomonadati</taxon>
        <taxon>Bacteroidota</taxon>
        <taxon>Sphingobacteriia</taxon>
        <taxon>Sphingobacteriales</taxon>
        <taxon>Sphingobacteriaceae</taxon>
        <taxon>Mucilaginibacter</taxon>
    </lineage>
</organism>
<evidence type="ECO:0000313" key="2">
    <source>
        <dbReference type="Proteomes" id="UP000253209"/>
    </source>
</evidence>
<proteinExistence type="predicted"/>
<accession>A0A367GPU2</accession>
<gene>
    <name evidence="1" type="ORF">DJ568_06185</name>
</gene>
<keyword evidence="2" id="KW-1185">Reference proteome</keyword>
<reference evidence="1 2" key="1">
    <citation type="submission" date="2018-05" db="EMBL/GenBank/DDBJ databases">
        <title>Mucilaginibacter hurinus sp. nov., isolated from briquette warehouse soil.</title>
        <authorList>
            <person name="Choi L."/>
        </authorList>
    </citation>
    <scope>NUCLEOTIDE SEQUENCE [LARGE SCALE GENOMIC DNA]</scope>
    <source>
        <strain evidence="1 2">ZR32</strain>
    </source>
</reference>
<evidence type="ECO:0000313" key="1">
    <source>
        <dbReference type="EMBL" id="RCH55479.1"/>
    </source>
</evidence>
<sequence>MTSTYIKNIDDLRTEIARLEIAKQQQGEKLKLRFNSPSAIFGTISSAFGGPSSVGGLKQNFVGMISRVALPFVLNKTLFKKSNFIVKGLVGLVSQKAAGFIDEGTVTNVVDKAKALLAKIGIGKKNPAPDTDQRLPYSETLS</sequence>